<feature type="compositionally biased region" description="Polar residues" evidence="4">
    <location>
        <begin position="619"/>
        <end position="640"/>
    </location>
</feature>
<reference evidence="8" key="1">
    <citation type="submission" date="2011-02" db="EMBL/GenBank/DDBJ databases">
        <title>The Genome Sequence of Capsaspora owczarzaki ATCC 30864.</title>
        <authorList>
            <person name="Russ C."/>
            <person name="Cuomo C."/>
            <person name="Burger G."/>
            <person name="Gray M.W."/>
            <person name="Holland P.W.H."/>
            <person name="King N."/>
            <person name="Lang F.B.F."/>
            <person name="Roger A.J."/>
            <person name="Ruiz-Trillo I."/>
            <person name="Young S.K."/>
            <person name="Zeng Q."/>
            <person name="Gargeya S."/>
            <person name="Alvarado L."/>
            <person name="Berlin A."/>
            <person name="Chapman S.B."/>
            <person name="Chen Z."/>
            <person name="Freedman E."/>
            <person name="Gellesch M."/>
            <person name="Goldberg J."/>
            <person name="Griggs A."/>
            <person name="Gujja S."/>
            <person name="Heilman E."/>
            <person name="Heiman D."/>
            <person name="Howarth C."/>
            <person name="Mehta T."/>
            <person name="Neiman D."/>
            <person name="Pearson M."/>
            <person name="Roberts A."/>
            <person name="Saif S."/>
            <person name="Shea T."/>
            <person name="Shenoy N."/>
            <person name="Sisk P."/>
            <person name="Stolte C."/>
            <person name="Sykes S."/>
            <person name="White J."/>
            <person name="Yandava C."/>
            <person name="Haas B."/>
            <person name="Nusbaum C."/>
            <person name="Birren B."/>
        </authorList>
    </citation>
    <scope>NUCLEOTIDE SEQUENCE</scope>
    <source>
        <strain evidence="8">ATCC 30864</strain>
    </source>
</reference>
<feature type="repeat" description="WD" evidence="3">
    <location>
        <begin position="905"/>
        <end position="940"/>
    </location>
</feature>
<feature type="region of interest" description="Disordered" evidence="4">
    <location>
        <begin position="560"/>
        <end position="682"/>
    </location>
</feature>
<dbReference type="InterPro" id="IPR011993">
    <property type="entry name" value="PH-like_dom_sf"/>
</dbReference>
<dbReference type="OMA" id="QVYKRRY"/>
<dbReference type="CDD" id="cd06071">
    <property type="entry name" value="Beach"/>
    <property type="match status" value="1"/>
</dbReference>
<keyword evidence="1 3" id="KW-0853">WD repeat</keyword>
<evidence type="ECO:0000313" key="8">
    <source>
        <dbReference type="Proteomes" id="UP000008743"/>
    </source>
</evidence>
<dbReference type="Gene3D" id="2.30.29.30">
    <property type="entry name" value="Pleckstrin-homology domain (PH domain)/Phosphotyrosine-binding domain (PTB)"/>
    <property type="match status" value="1"/>
</dbReference>
<dbReference type="InterPro" id="IPR000409">
    <property type="entry name" value="BEACH_dom"/>
</dbReference>
<dbReference type="InterPro" id="IPR019775">
    <property type="entry name" value="WD40_repeat_CS"/>
</dbReference>
<name>A0A0D2WLF5_CAPO3</name>
<evidence type="ECO:0000256" key="2">
    <source>
        <dbReference type="ARBA" id="ARBA00022737"/>
    </source>
</evidence>
<dbReference type="Pfam" id="PF25400">
    <property type="entry name" value="PH_FAN"/>
    <property type="match status" value="1"/>
</dbReference>
<dbReference type="AlphaFoldDB" id="A0A0D2WLF5"/>
<feature type="repeat" description="WD" evidence="3">
    <location>
        <begin position="947"/>
        <end position="988"/>
    </location>
</feature>
<dbReference type="PANTHER" id="PTHR13743:SF123">
    <property type="entry name" value="PROTEIN FAN"/>
    <property type="match status" value="1"/>
</dbReference>
<dbReference type="InterPro" id="IPR057496">
    <property type="entry name" value="FAN-like_PH"/>
</dbReference>
<dbReference type="CDD" id="cd00200">
    <property type="entry name" value="WD40"/>
    <property type="match status" value="1"/>
</dbReference>
<proteinExistence type="predicted"/>
<feature type="compositionally biased region" description="Low complexity" evidence="4">
    <location>
        <begin position="726"/>
        <end position="749"/>
    </location>
</feature>
<dbReference type="SUPFAM" id="SSF81837">
    <property type="entry name" value="BEACH domain"/>
    <property type="match status" value="1"/>
</dbReference>
<feature type="repeat" description="WD" evidence="3">
    <location>
        <begin position="855"/>
        <end position="885"/>
    </location>
</feature>
<feature type="region of interest" description="Disordered" evidence="4">
    <location>
        <begin position="703"/>
        <end position="750"/>
    </location>
</feature>
<feature type="compositionally biased region" description="Low complexity" evidence="4">
    <location>
        <begin position="582"/>
        <end position="594"/>
    </location>
</feature>
<dbReference type="SMART" id="SM00320">
    <property type="entry name" value="WD40"/>
    <property type="match status" value="7"/>
</dbReference>
<dbReference type="PhylomeDB" id="A0A0D2WLF5"/>
<feature type="repeat" description="WD" evidence="3">
    <location>
        <begin position="1028"/>
        <end position="1063"/>
    </location>
</feature>
<dbReference type="eggNOG" id="KOG1786">
    <property type="taxonomic scope" value="Eukaryota"/>
</dbReference>
<keyword evidence="2" id="KW-0677">Repeat</keyword>
<gene>
    <name evidence="7" type="ORF">CAOG_001936</name>
</gene>
<evidence type="ECO:0000256" key="4">
    <source>
        <dbReference type="SAM" id="MobiDB-lite"/>
    </source>
</evidence>
<dbReference type="Pfam" id="PF00400">
    <property type="entry name" value="WD40"/>
    <property type="match status" value="4"/>
</dbReference>
<dbReference type="SUPFAM" id="SSF50978">
    <property type="entry name" value="WD40 repeat-like"/>
    <property type="match status" value="1"/>
</dbReference>
<dbReference type="InterPro" id="IPR015943">
    <property type="entry name" value="WD40/YVTN_repeat-like_dom_sf"/>
</dbReference>
<dbReference type="PANTHER" id="PTHR13743">
    <property type="entry name" value="BEIGE/BEACH-RELATED"/>
    <property type="match status" value="1"/>
</dbReference>
<dbReference type="OrthoDB" id="26681at2759"/>
<dbReference type="Pfam" id="PF14844">
    <property type="entry name" value="PH_BEACH"/>
    <property type="match status" value="1"/>
</dbReference>
<dbReference type="InterPro" id="IPR036322">
    <property type="entry name" value="WD40_repeat_dom_sf"/>
</dbReference>
<dbReference type="PROSITE" id="PS00678">
    <property type="entry name" value="WD_REPEATS_1"/>
    <property type="match status" value="1"/>
</dbReference>
<feature type="domain" description="BEACH-type PH" evidence="6">
    <location>
        <begin position="189"/>
        <end position="284"/>
    </location>
</feature>
<dbReference type="EMBL" id="KE346361">
    <property type="protein sequence ID" value="KJE90663.1"/>
    <property type="molecule type" value="Genomic_DNA"/>
</dbReference>
<evidence type="ECO:0000313" key="7">
    <source>
        <dbReference type="EMBL" id="KJE90663.1"/>
    </source>
</evidence>
<dbReference type="InterPro" id="IPR018391">
    <property type="entry name" value="PQQ_b-propeller_rpt"/>
</dbReference>
<dbReference type="InterPro" id="IPR023362">
    <property type="entry name" value="PH-BEACH_dom"/>
</dbReference>
<dbReference type="InterPro" id="IPR001680">
    <property type="entry name" value="WD40_rpt"/>
</dbReference>
<dbReference type="InterPro" id="IPR050865">
    <property type="entry name" value="BEACH_Domain"/>
</dbReference>
<dbReference type="Pfam" id="PF02138">
    <property type="entry name" value="Beach"/>
    <property type="match status" value="1"/>
</dbReference>
<dbReference type="Gene3D" id="1.10.1540.10">
    <property type="entry name" value="BEACH domain"/>
    <property type="match status" value="1"/>
</dbReference>
<dbReference type="FunFam" id="1.10.1540.10:FF:000001">
    <property type="entry name" value="neurobeachin isoform X1"/>
    <property type="match status" value="1"/>
</dbReference>
<feature type="repeat" description="WD" evidence="3">
    <location>
        <begin position="771"/>
        <end position="812"/>
    </location>
</feature>
<keyword evidence="8" id="KW-1185">Reference proteome</keyword>
<dbReference type="STRING" id="595528.A0A0D2WLF5"/>
<dbReference type="PROSITE" id="PS50197">
    <property type="entry name" value="BEACH"/>
    <property type="match status" value="1"/>
</dbReference>
<dbReference type="InParanoid" id="A0A0D2WLF5"/>
<dbReference type="CDD" id="cd01201">
    <property type="entry name" value="PH_BEACH"/>
    <property type="match status" value="1"/>
</dbReference>
<dbReference type="SUPFAM" id="SSF50729">
    <property type="entry name" value="PH domain-like"/>
    <property type="match status" value="1"/>
</dbReference>
<feature type="domain" description="BEACH" evidence="5">
    <location>
        <begin position="288"/>
        <end position="572"/>
    </location>
</feature>
<feature type="compositionally biased region" description="Low complexity" evidence="4">
    <location>
        <begin position="703"/>
        <end position="718"/>
    </location>
</feature>
<dbReference type="PROSITE" id="PS50082">
    <property type="entry name" value="WD_REPEATS_2"/>
    <property type="match status" value="5"/>
</dbReference>
<evidence type="ECO:0000259" key="6">
    <source>
        <dbReference type="PROSITE" id="PS51783"/>
    </source>
</evidence>
<dbReference type="Gene3D" id="2.130.10.10">
    <property type="entry name" value="YVTN repeat-like/Quinoprotein amine dehydrogenase"/>
    <property type="match status" value="3"/>
</dbReference>
<dbReference type="PROSITE" id="PS50294">
    <property type="entry name" value="WD_REPEATS_REGION"/>
    <property type="match status" value="4"/>
</dbReference>
<dbReference type="SMART" id="SM00564">
    <property type="entry name" value="PQQ"/>
    <property type="match status" value="3"/>
</dbReference>
<feature type="compositionally biased region" description="Polar residues" evidence="4">
    <location>
        <begin position="599"/>
        <end position="611"/>
    </location>
</feature>
<dbReference type="SMART" id="SM01026">
    <property type="entry name" value="Beach"/>
    <property type="match status" value="1"/>
</dbReference>
<protein>
    <submittedName>
        <fullName evidence="7">Neutral sphingomyelinase activation associated factor</fullName>
    </submittedName>
</protein>
<organism evidence="7 8">
    <name type="scientific">Capsaspora owczarzaki (strain ATCC 30864)</name>
    <dbReference type="NCBI Taxonomy" id="595528"/>
    <lineage>
        <taxon>Eukaryota</taxon>
        <taxon>Filasterea</taxon>
        <taxon>Capsaspora</taxon>
    </lineage>
</organism>
<accession>A0A0D2WLF5</accession>
<evidence type="ECO:0000256" key="3">
    <source>
        <dbReference type="PROSITE-ProRule" id="PRU00221"/>
    </source>
</evidence>
<feature type="compositionally biased region" description="Low complexity" evidence="4">
    <location>
        <begin position="641"/>
        <end position="669"/>
    </location>
</feature>
<sequence>MAFVRAREQDEQGLSAVSQRFSLLLLEHNEAYLEDFSVFYYPAAATEDEAVRRKLGGRLRLCSMSLVFDPQDEAYPIMKFPFKKCRGIGKWAGSLKSRLDLRGDILAVVADEVVTAREHNIVAPYTFTKTPGVEYKFALRYAQFAQVYPQIRELYRVSTLSTRERRQEMALIEARRRELSPFDHSWLEDLAERIVTEVSVDRVTPLVSNRGRLLLTSSRIYFQPFNNVDPVPVRKYRLGSVQRIVKRRYLLRQIGLELFLNNDTSLFFAFGSQEERDRFHDQLLLQPSINVQPSDTENLTLRWQRGEVSNYDYLYALNSLADRSVNDLTQYPVFPWVISDYTSASLDLNSPSTFRDLTKPIGALDPQRLEMLQQRYDEMPEPKFLYGTHYSTPGYVLYYLVREAPEYMLCLQNGRFDQPDRMFCSVAETWKSVRSQSGDVKELIPEFYSESDFLQNKNGLNLGMRQDMSRVNDVQLPPWAKNASDFTAKCRQALECDYVSQRLHHWIDLIFGYKQRGPEAVKAANLFYYLTYEGAVDLDAITDPVERSSLEAQIHEFGQTPKQIFTAPHPARRVQSSTVSDAPLPSSTPATPTTRHAWGNSSSGSTATDTPTPRHAWGSSATNSVASDTPQPAQINSPLRSASATGSSTAFSFSSMSSALPEQRTALPASPAPATPTRTRQDDDLDFVLNMASSGSGFAAGRSSLSSSSFSETPKSASGASTFANAPTPTRHSTSSASSGRPSISAAPSVDTSSQSAWYSNVLQLRLQSSAKLHRLNVAAVKLSKDGETLFSASHDYSLKMFSLADDRQLRSINISEMALSSCALDQDGKGVIVGSWDNNLYYYSIEFGRITESWNGHDDAISCLALGSRILITASWDSTVKLWNAGNIASGRRGSIGSSLLCEFVDHDTEVKCVAISPDERVAISGAADGTVIIWDLESFCLARTISAHNEAINAAAFSSDGSQIVTTSNDCTAKIFNVSDGQLVLSVTTEEVFRSLVWDDTIVLAGTASGNLVAYDLRNNQMLMTLKGHDSAITSIDASADGSTVVTGSEDGMVQKWRASG</sequence>
<evidence type="ECO:0000259" key="5">
    <source>
        <dbReference type="PROSITE" id="PS50197"/>
    </source>
</evidence>
<dbReference type="InterPro" id="IPR036372">
    <property type="entry name" value="BEACH_dom_sf"/>
</dbReference>
<evidence type="ECO:0000256" key="1">
    <source>
        <dbReference type="ARBA" id="ARBA00022574"/>
    </source>
</evidence>
<dbReference type="Proteomes" id="UP000008743">
    <property type="component" value="Unassembled WGS sequence"/>
</dbReference>
<dbReference type="RefSeq" id="XP_004364804.1">
    <property type="nucleotide sequence ID" value="XM_004364747.2"/>
</dbReference>
<dbReference type="PROSITE" id="PS51783">
    <property type="entry name" value="PH_BEACH"/>
    <property type="match status" value="1"/>
</dbReference>
<dbReference type="eggNOG" id="KOG0266">
    <property type="taxonomic scope" value="Eukaryota"/>
</dbReference>